<protein>
    <submittedName>
        <fullName evidence="2">Uncharacterized protein</fullName>
    </submittedName>
</protein>
<name>A0A7U2ICP5_PHANO</name>
<evidence type="ECO:0000256" key="1">
    <source>
        <dbReference type="SAM" id="MobiDB-lite"/>
    </source>
</evidence>
<keyword evidence="3" id="KW-1185">Reference proteome</keyword>
<feature type="compositionally biased region" description="Polar residues" evidence="1">
    <location>
        <begin position="102"/>
        <end position="113"/>
    </location>
</feature>
<evidence type="ECO:0000313" key="2">
    <source>
        <dbReference type="EMBL" id="QRD07444.1"/>
    </source>
</evidence>
<dbReference type="VEuPathDB" id="FungiDB:JI435_131620"/>
<dbReference type="AlphaFoldDB" id="A0A7U2ICP5"/>
<dbReference type="EMBL" id="CP069044">
    <property type="protein sequence ID" value="QRD07444.1"/>
    <property type="molecule type" value="Genomic_DNA"/>
</dbReference>
<feature type="non-terminal residue" evidence="2">
    <location>
        <position position="248"/>
    </location>
</feature>
<feature type="region of interest" description="Disordered" evidence="1">
    <location>
        <begin position="154"/>
        <end position="206"/>
    </location>
</feature>
<gene>
    <name evidence="2" type="ORF">JI435_131620</name>
</gene>
<sequence>VGGSRKVSLALKSDIRVCQATRARPMINIAKVSDWLTRNANEQLYPRLFLMSPNGTLLAYSTPVDIKELRDQAALISIAWKEHCQGRQKPPSPNQRKESTRSENSVGSASAPSLQPALRTLTIQSRDCNILVRLLQPELLLVLVGNIPPRKNQSFKINAEGFGDPRYPSIESTPSRPGSSSNFLQGDAAIDSGKRKAPSIMSNMSQRDRDIRQGVLHVQRKRLDALSDYALRDFESTGFIMPADSDLQ</sequence>
<dbReference type="OrthoDB" id="3924760at2759"/>
<feature type="compositionally biased region" description="Polar residues" evidence="1">
    <location>
        <begin position="170"/>
        <end position="184"/>
    </location>
</feature>
<proteinExistence type="predicted"/>
<reference evidence="3" key="1">
    <citation type="journal article" date="2021" name="BMC Genomics">
        <title>Chromosome-level genome assembly and manually-curated proteome of model necrotroph Parastagonospora nodorum Sn15 reveals a genome-wide trove of candidate effector homologs, and redundancy of virulence-related functions within an accessory chromosome.</title>
        <authorList>
            <person name="Bertazzoni S."/>
            <person name="Jones D.A.B."/>
            <person name="Phan H.T."/>
            <person name="Tan K.-C."/>
            <person name="Hane J.K."/>
        </authorList>
    </citation>
    <scope>NUCLEOTIDE SEQUENCE [LARGE SCALE GENOMIC DNA]</scope>
    <source>
        <strain evidence="3">SN15 / ATCC MYA-4574 / FGSC 10173)</strain>
    </source>
</reference>
<dbReference type="Proteomes" id="UP000663193">
    <property type="component" value="Chromosome 22"/>
</dbReference>
<accession>A0A7U2ICP5</accession>
<evidence type="ECO:0000313" key="3">
    <source>
        <dbReference type="Proteomes" id="UP000663193"/>
    </source>
</evidence>
<organism evidence="2 3">
    <name type="scientific">Phaeosphaeria nodorum (strain SN15 / ATCC MYA-4574 / FGSC 10173)</name>
    <name type="common">Glume blotch fungus</name>
    <name type="synonym">Parastagonospora nodorum</name>
    <dbReference type="NCBI Taxonomy" id="321614"/>
    <lineage>
        <taxon>Eukaryota</taxon>
        <taxon>Fungi</taxon>
        <taxon>Dikarya</taxon>
        <taxon>Ascomycota</taxon>
        <taxon>Pezizomycotina</taxon>
        <taxon>Dothideomycetes</taxon>
        <taxon>Pleosporomycetidae</taxon>
        <taxon>Pleosporales</taxon>
        <taxon>Pleosporineae</taxon>
        <taxon>Phaeosphaeriaceae</taxon>
        <taxon>Parastagonospora</taxon>
    </lineage>
</organism>
<feature type="region of interest" description="Disordered" evidence="1">
    <location>
        <begin position="84"/>
        <end position="113"/>
    </location>
</feature>